<feature type="region of interest" description="Disordered" evidence="1">
    <location>
        <begin position="408"/>
        <end position="429"/>
    </location>
</feature>
<feature type="compositionally biased region" description="Low complexity" evidence="1">
    <location>
        <begin position="123"/>
        <end position="140"/>
    </location>
</feature>
<dbReference type="Pfam" id="PF03564">
    <property type="entry name" value="DUF1759"/>
    <property type="match status" value="1"/>
</dbReference>
<evidence type="ECO:0000313" key="3">
    <source>
        <dbReference type="Proteomes" id="UP001620626"/>
    </source>
</evidence>
<feature type="region of interest" description="Disordered" evidence="1">
    <location>
        <begin position="122"/>
        <end position="141"/>
    </location>
</feature>
<dbReference type="PANTHER" id="PTHR22954:SF3">
    <property type="entry name" value="PROTEIN CBG08539"/>
    <property type="match status" value="1"/>
</dbReference>
<gene>
    <name evidence="2" type="ORF">niasHT_020836</name>
</gene>
<keyword evidence="3" id="KW-1185">Reference proteome</keyword>
<sequence length="573" mass="64653">MSTHYRTTIGLVFPDASEIADNQKDFPIPARPQGQSDSNYYRQVQSIIQDLDDESNEVNDYIAQLSDASDKWMALRTSMTGNERLSDNTAYDEFIATTPFPRVVNTLKKYERSLRTQRRKLETTISQNTNPTNTNSPNSSVIHLPKTELPKFSGNCVEYQSFWNSFKSCVHDLPLSDSIKFTYLKQCLTGTPLTLISPLPISDNSYNDALALLTKSYDNPEDVARSLHNSLKNLPRIRGGDLFCSDLRSLLDQIECICVQMNQLNQSYDTTSFQMEIEQRLPRFVLEEIFKAKDEEANWSTDQLKDRLRNILWRREQIDSVQPKMPLLKQTPSKPNFVDNSSEFSPPLHYVAHHPVISQEKVIPSPPEIADIELNPRTPDTIYSSCPSNTRPTSPTNIPTEFVVTIPSDEVSSTRERVRGPSPPTKDERPIHHKIQVVTGVTGPQNSNFIHLPFHSPTIARRAARPRVISRARVGSHGQLQHFPMSTQRTGWKKIARQIEGSPVPLNSIRFDSPPKSSAARSVAICETYPMAPLSHSQVIPQPNISQFPSIVLLPQSPAISLAGYSHALPRFQ</sequence>
<evidence type="ECO:0000256" key="1">
    <source>
        <dbReference type="SAM" id="MobiDB-lite"/>
    </source>
</evidence>
<dbReference type="AlphaFoldDB" id="A0ABD2KLH7"/>
<proteinExistence type="predicted"/>
<reference evidence="2 3" key="1">
    <citation type="submission" date="2024-10" db="EMBL/GenBank/DDBJ databases">
        <authorList>
            <person name="Kim D."/>
        </authorList>
    </citation>
    <scope>NUCLEOTIDE SEQUENCE [LARGE SCALE GENOMIC DNA]</scope>
    <source>
        <strain evidence="2">BH-2024</strain>
    </source>
</reference>
<protein>
    <submittedName>
        <fullName evidence="2">Uncharacterized protein</fullName>
    </submittedName>
</protein>
<accession>A0ABD2KLH7</accession>
<organism evidence="2 3">
    <name type="scientific">Heterodera trifolii</name>
    <dbReference type="NCBI Taxonomy" id="157864"/>
    <lineage>
        <taxon>Eukaryota</taxon>
        <taxon>Metazoa</taxon>
        <taxon>Ecdysozoa</taxon>
        <taxon>Nematoda</taxon>
        <taxon>Chromadorea</taxon>
        <taxon>Rhabditida</taxon>
        <taxon>Tylenchina</taxon>
        <taxon>Tylenchomorpha</taxon>
        <taxon>Tylenchoidea</taxon>
        <taxon>Heteroderidae</taxon>
        <taxon>Heteroderinae</taxon>
        <taxon>Heterodera</taxon>
    </lineage>
</organism>
<feature type="compositionally biased region" description="Basic and acidic residues" evidence="1">
    <location>
        <begin position="412"/>
        <end position="429"/>
    </location>
</feature>
<name>A0ABD2KLH7_9BILA</name>
<evidence type="ECO:0000313" key="2">
    <source>
        <dbReference type="EMBL" id="KAL3103807.1"/>
    </source>
</evidence>
<dbReference type="InterPro" id="IPR005312">
    <property type="entry name" value="DUF1759"/>
</dbReference>
<dbReference type="EMBL" id="JBICBT010000725">
    <property type="protein sequence ID" value="KAL3103807.1"/>
    <property type="molecule type" value="Genomic_DNA"/>
</dbReference>
<dbReference type="PANTHER" id="PTHR22954">
    <property type="entry name" value="RETROVIRAL PROTEASE-RELATED"/>
    <property type="match status" value="1"/>
</dbReference>
<dbReference type="Proteomes" id="UP001620626">
    <property type="component" value="Unassembled WGS sequence"/>
</dbReference>
<comment type="caution">
    <text evidence="2">The sequence shown here is derived from an EMBL/GenBank/DDBJ whole genome shotgun (WGS) entry which is preliminary data.</text>
</comment>